<comment type="caution">
    <text evidence="3">The sequence shown here is derived from an EMBL/GenBank/DDBJ whole genome shotgun (WGS) entry which is preliminary data.</text>
</comment>
<reference evidence="3 4" key="1">
    <citation type="submission" date="2018-03" db="EMBL/GenBank/DDBJ databases">
        <title>Genomic Encyclopedia of Archaeal and Bacterial Type Strains, Phase II (KMG-II): from individual species to whole genera.</title>
        <authorList>
            <person name="Goeker M."/>
        </authorList>
    </citation>
    <scope>NUCLEOTIDE SEQUENCE [LARGE SCALE GENOMIC DNA]</scope>
    <source>
        <strain evidence="3 4">DSM 45312</strain>
    </source>
</reference>
<sequence length="577" mass="60345">MPGVPAGNGTDHARWAAVARDVRADSAQPPADGPAPEDARAFDAARVGTTLAPLSVRRILVLDEGPINLDDVISVARDRVPVEVSPEVLGRVAAAHEVVLDTMRAGIPSYGLNTGLGPARDQRIPADLLEAFQEQIISSHAAGIGEAMGVEEVRAIMFARLAGMSRGGAGTSPSLFEALRQFLNKGVHPVVPRLGSVGSADLAQMASIGTALLGKGRVIDDDGSTRPAADALAEAGLRPVQMQPKDSLALIGANAASVGTGTLNLRRLRRLLGTADHVAALTVEALTAHTSVFADVLMLARPLLGQAASAARIRAALHGSALVDAPMPNSVQDPLSLRTVPQVHGALADLLQHCAGLLTIEINSRAENPLVDVEQRQVISNGNFSVLGIALAFEALRLAVAHMGMLAERRIALLVRNTRSTTSVAEQVRQGRWRTGYLVPVLLQNTAAALVSELKQMASPITIMGTPVADGVEDHNSLAFSAIQLTGRAADHVETLQAIEVLLASDTLDGRGEQPLLGEGTGRMYRKVKDVLAQLAPGMATDVVIDRLRTDLLAETAPPSTRISETPGGRRGRAAAG</sequence>
<evidence type="ECO:0000313" key="3">
    <source>
        <dbReference type="EMBL" id="PSK87377.1"/>
    </source>
</evidence>
<protein>
    <submittedName>
        <fullName evidence="3">Histidine ammonia-lyase</fullName>
    </submittedName>
</protein>
<dbReference type="SUPFAM" id="SSF48557">
    <property type="entry name" value="L-aspartase-like"/>
    <property type="match status" value="1"/>
</dbReference>
<dbReference type="PANTHER" id="PTHR10362">
    <property type="entry name" value="HISTIDINE AMMONIA-LYASE"/>
    <property type="match status" value="1"/>
</dbReference>
<dbReference type="InterPro" id="IPR024083">
    <property type="entry name" value="Fumarase/histidase_N"/>
</dbReference>
<dbReference type="Pfam" id="PF00221">
    <property type="entry name" value="Lyase_aromatic"/>
    <property type="match status" value="1"/>
</dbReference>
<name>A0A2P8CQY4_9ACTN</name>
<dbReference type="Gene3D" id="1.10.275.10">
    <property type="entry name" value="Fumarase/aspartase (N-terminal domain)"/>
    <property type="match status" value="1"/>
</dbReference>
<dbReference type="Gene3D" id="1.20.200.10">
    <property type="entry name" value="Fumarase/aspartase (Central domain)"/>
    <property type="match status" value="1"/>
</dbReference>
<dbReference type="CDD" id="cd00332">
    <property type="entry name" value="PAL-HAL"/>
    <property type="match status" value="1"/>
</dbReference>
<evidence type="ECO:0000313" key="4">
    <source>
        <dbReference type="Proteomes" id="UP000240542"/>
    </source>
</evidence>
<feature type="region of interest" description="Disordered" evidence="2">
    <location>
        <begin position="556"/>
        <end position="577"/>
    </location>
</feature>
<proteinExistence type="predicted"/>
<organism evidence="3 4">
    <name type="scientific">Murinocardiopsis flavida</name>
    <dbReference type="NCBI Taxonomy" id="645275"/>
    <lineage>
        <taxon>Bacteria</taxon>
        <taxon>Bacillati</taxon>
        <taxon>Actinomycetota</taxon>
        <taxon>Actinomycetes</taxon>
        <taxon>Streptosporangiales</taxon>
        <taxon>Nocardiopsidaceae</taxon>
        <taxon>Murinocardiopsis</taxon>
    </lineage>
</organism>
<dbReference type="Proteomes" id="UP000240542">
    <property type="component" value="Unassembled WGS sequence"/>
</dbReference>
<dbReference type="RefSeq" id="WP_170134379.1">
    <property type="nucleotide sequence ID" value="NZ_PYGA01000032.1"/>
</dbReference>
<keyword evidence="4" id="KW-1185">Reference proteome</keyword>
<gene>
    <name evidence="3" type="ORF">CLV63_13232</name>
</gene>
<accession>A0A2P8CQY4</accession>
<dbReference type="GO" id="GO:0016841">
    <property type="term" value="F:ammonia-lyase activity"/>
    <property type="evidence" value="ECO:0007669"/>
    <property type="project" value="UniProtKB-ARBA"/>
</dbReference>
<dbReference type="AlphaFoldDB" id="A0A2P8CQY4"/>
<dbReference type="EMBL" id="PYGA01000032">
    <property type="protein sequence ID" value="PSK87377.1"/>
    <property type="molecule type" value="Genomic_DNA"/>
</dbReference>
<keyword evidence="1 3" id="KW-0456">Lyase</keyword>
<dbReference type="InterPro" id="IPR008948">
    <property type="entry name" value="L-Aspartase-like"/>
</dbReference>
<evidence type="ECO:0000256" key="1">
    <source>
        <dbReference type="ARBA" id="ARBA00023239"/>
    </source>
</evidence>
<dbReference type="InterPro" id="IPR001106">
    <property type="entry name" value="Aromatic_Lyase"/>
</dbReference>
<evidence type="ECO:0000256" key="2">
    <source>
        <dbReference type="SAM" id="MobiDB-lite"/>
    </source>
</evidence>